<keyword evidence="1" id="KW-0812">Transmembrane</keyword>
<dbReference type="Proteomes" id="UP000480185">
    <property type="component" value="Unassembled WGS sequence"/>
</dbReference>
<feature type="transmembrane region" description="Helical" evidence="1">
    <location>
        <begin position="73"/>
        <end position="91"/>
    </location>
</feature>
<reference evidence="2 3" key="1">
    <citation type="submission" date="2019-11" db="EMBL/GenBank/DDBJ databases">
        <authorList>
            <person name="Li J."/>
        </authorList>
    </citation>
    <scope>NUCLEOTIDE SEQUENCE [LARGE SCALE GENOMIC DNA]</scope>
    <source>
        <strain evidence="2 3">J4</strain>
    </source>
</reference>
<evidence type="ECO:0000313" key="3">
    <source>
        <dbReference type="Proteomes" id="UP000480185"/>
    </source>
</evidence>
<organism evidence="2 3">
    <name type="scientific">Salinibacillus xinjiangensis</name>
    <dbReference type="NCBI Taxonomy" id="1229268"/>
    <lineage>
        <taxon>Bacteria</taxon>
        <taxon>Bacillati</taxon>
        <taxon>Bacillota</taxon>
        <taxon>Bacilli</taxon>
        <taxon>Bacillales</taxon>
        <taxon>Bacillaceae</taxon>
        <taxon>Salinibacillus</taxon>
    </lineage>
</organism>
<keyword evidence="1" id="KW-0472">Membrane</keyword>
<gene>
    <name evidence="2" type="ORF">GH754_12725</name>
</gene>
<sequence length="127" mass="14489">MVKVLLLICRFFLGVVFLMAGLNGYFVILDLEPFIETSPAAMALFQFDYLLIIEKSLEILCGILLLANRFIPLVLAILSPIVANIFLLHVFVDHSLLSLAICIMIAYSYMLFYFRENFVSIFEKKPS</sequence>
<protein>
    <submittedName>
        <fullName evidence="2">DoxX family membrane protein</fullName>
    </submittedName>
</protein>
<comment type="caution">
    <text evidence="2">The sequence shown here is derived from an EMBL/GenBank/DDBJ whole genome shotgun (WGS) entry which is preliminary data.</text>
</comment>
<dbReference type="GO" id="GO:0016020">
    <property type="term" value="C:membrane"/>
    <property type="evidence" value="ECO:0007669"/>
    <property type="project" value="UniProtKB-SubCell"/>
</dbReference>
<dbReference type="OrthoDB" id="2893048at2"/>
<feature type="transmembrane region" description="Helical" evidence="1">
    <location>
        <begin position="49"/>
        <end position="66"/>
    </location>
</feature>
<name>A0A6G1X843_9BACI</name>
<proteinExistence type="predicted"/>
<evidence type="ECO:0000256" key="1">
    <source>
        <dbReference type="SAM" id="Phobius"/>
    </source>
</evidence>
<dbReference type="AlphaFoldDB" id="A0A6G1X843"/>
<feature type="transmembrane region" description="Helical" evidence="1">
    <location>
        <begin position="97"/>
        <end position="114"/>
    </location>
</feature>
<dbReference type="EMBL" id="WJNH01000007">
    <property type="protein sequence ID" value="MRG87173.1"/>
    <property type="molecule type" value="Genomic_DNA"/>
</dbReference>
<feature type="transmembrane region" description="Helical" evidence="1">
    <location>
        <begin position="7"/>
        <end position="29"/>
    </location>
</feature>
<keyword evidence="1" id="KW-1133">Transmembrane helix</keyword>
<keyword evidence="3" id="KW-1185">Reference proteome</keyword>
<evidence type="ECO:0000313" key="2">
    <source>
        <dbReference type="EMBL" id="MRG87173.1"/>
    </source>
</evidence>
<accession>A0A6G1X843</accession>